<sequence>MSEPSRNITPDTGAGGMISVAPGYQPEQIQQILSRFLSRSEGALILSGPAGAGASGCRVLSGDALQSSDNLSGPGYV</sequence>
<comment type="caution">
    <text evidence="2">The sequence shown here is derived from an EMBL/GenBank/DDBJ whole genome shotgun (WGS) entry which is preliminary data.</text>
</comment>
<reference evidence="2" key="2">
    <citation type="submission" date="2018-07" db="EMBL/GenBank/DDBJ databases">
        <authorList>
            <consortium name="NCBI Pathogen Detection Project"/>
        </authorList>
    </citation>
    <scope>NUCLEOTIDE SEQUENCE</scope>
    <source>
        <strain evidence="2">BCW_2640</strain>
    </source>
</reference>
<proteinExistence type="predicted"/>
<evidence type="ECO:0000313" key="2">
    <source>
        <dbReference type="EMBL" id="HAE1792278.1"/>
    </source>
</evidence>
<dbReference type="AlphaFoldDB" id="A0A5I2X9W7"/>
<accession>A0A5I2X9W7</accession>
<dbReference type="EMBL" id="DAARBX010000003">
    <property type="protein sequence ID" value="HAE1792278.1"/>
    <property type="molecule type" value="Genomic_DNA"/>
</dbReference>
<gene>
    <name evidence="2" type="ORF">G3V02_000938</name>
</gene>
<evidence type="ECO:0000256" key="1">
    <source>
        <dbReference type="SAM" id="MobiDB-lite"/>
    </source>
</evidence>
<name>A0A5I2X9W7_SALET</name>
<reference evidence="2" key="1">
    <citation type="journal article" date="2018" name="Genome Biol.">
        <title>SKESA: strategic k-mer extension for scrupulous assemblies.</title>
        <authorList>
            <person name="Souvorov A."/>
            <person name="Agarwala R."/>
            <person name="Lipman D.J."/>
        </authorList>
    </citation>
    <scope>NUCLEOTIDE SEQUENCE</scope>
    <source>
        <strain evidence="2">BCW_2640</strain>
    </source>
</reference>
<organism evidence="2">
    <name type="scientific">Salmonella enterica subsp. enterica serovar Ank</name>
    <dbReference type="NCBI Taxonomy" id="1173578"/>
    <lineage>
        <taxon>Bacteria</taxon>
        <taxon>Pseudomonadati</taxon>
        <taxon>Pseudomonadota</taxon>
        <taxon>Gammaproteobacteria</taxon>
        <taxon>Enterobacterales</taxon>
        <taxon>Enterobacteriaceae</taxon>
        <taxon>Salmonella</taxon>
    </lineage>
</organism>
<protein>
    <submittedName>
        <fullName evidence="2">Uncharacterized protein</fullName>
    </submittedName>
</protein>
<feature type="compositionally biased region" description="Polar residues" evidence="1">
    <location>
        <begin position="1"/>
        <end position="10"/>
    </location>
</feature>
<feature type="region of interest" description="Disordered" evidence="1">
    <location>
        <begin position="1"/>
        <end position="21"/>
    </location>
</feature>